<comment type="caution">
    <text evidence="1">The sequence shown here is derived from an EMBL/GenBank/DDBJ whole genome shotgun (WGS) entry which is preliminary data.</text>
</comment>
<name>A0A8T2NV19_9TELE</name>
<evidence type="ECO:0000313" key="1">
    <source>
        <dbReference type="EMBL" id="KAG9340217.1"/>
    </source>
</evidence>
<proteinExistence type="predicted"/>
<dbReference type="Proteomes" id="UP000824540">
    <property type="component" value="Unassembled WGS sequence"/>
</dbReference>
<keyword evidence="2" id="KW-1185">Reference proteome</keyword>
<dbReference type="EMBL" id="JAFBMS010000044">
    <property type="protein sequence ID" value="KAG9340217.1"/>
    <property type="molecule type" value="Genomic_DNA"/>
</dbReference>
<organism evidence="1 2">
    <name type="scientific">Albula glossodonta</name>
    <name type="common">roundjaw bonefish</name>
    <dbReference type="NCBI Taxonomy" id="121402"/>
    <lineage>
        <taxon>Eukaryota</taxon>
        <taxon>Metazoa</taxon>
        <taxon>Chordata</taxon>
        <taxon>Craniata</taxon>
        <taxon>Vertebrata</taxon>
        <taxon>Euteleostomi</taxon>
        <taxon>Actinopterygii</taxon>
        <taxon>Neopterygii</taxon>
        <taxon>Teleostei</taxon>
        <taxon>Albuliformes</taxon>
        <taxon>Albulidae</taxon>
        <taxon>Albula</taxon>
    </lineage>
</organism>
<dbReference type="AlphaFoldDB" id="A0A8T2NV19"/>
<sequence length="57" mass="6852">MKREEFRLVVEVAEPTRITALQMPEGMEGSENYRERLSKISQQEMDFFLDEMERLRA</sequence>
<feature type="non-terminal residue" evidence="1">
    <location>
        <position position="57"/>
    </location>
</feature>
<protein>
    <submittedName>
        <fullName evidence="1">Uncharacterized protein</fullName>
    </submittedName>
</protein>
<reference evidence="1" key="1">
    <citation type="thesis" date="2021" institute="BYU ScholarsArchive" country="Provo, UT, USA">
        <title>Applications of and Algorithms for Genome Assembly and Genomic Analyses with an Emphasis on Marine Teleosts.</title>
        <authorList>
            <person name="Pickett B.D."/>
        </authorList>
    </citation>
    <scope>NUCLEOTIDE SEQUENCE</scope>
    <source>
        <strain evidence="1">HI-2016</strain>
    </source>
</reference>
<gene>
    <name evidence="1" type="ORF">JZ751_021657</name>
</gene>
<dbReference type="OrthoDB" id="392571at2759"/>
<accession>A0A8T2NV19</accession>
<evidence type="ECO:0000313" key="2">
    <source>
        <dbReference type="Proteomes" id="UP000824540"/>
    </source>
</evidence>